<organism evidence="2 3">
    <name type="scientific">Listeria aquatica FSL S10-1188</name>
    <dbReference type="NCBI Taxonomy" id="1265818"/>
    <lineage>
        <taxon>Bacteria</taxon>
        <taxon>Bacillati</taxon>
        <taxon>Bacillota</taxon>
        <taxon>Bacilli</taxon>
        <taxon>Bacillales</taxon>
        <taxon>Listeriaceae</taxon>
        <taxon>Listeria</taxon>
    </lineage>
</organism>
<reference evidence="2 3" key="1">
    <citation type="journal article" date="2014" name="Int. J. Syst. Evol. Microbiol.">
        <title>Listeria floridensis sp. nov., Listeria aquatica sp. nov., Listeria cornellensis sp. nov., Listeria riparia sp. nov. and Listeria grandensis sp. nov., from agricultural and natural environments.</title>
        <authorList>
            <person name="den Bakker H.C."/>
            <person name="Warchocki S."/>
            <person name="Wright E.M."/>
            <person name="Allred A.F."/>
            <person name="Ahlstrom C."/>
            <person name="Manuel C.S."/>
            <person name="Stasiewicz M.J."/>
            <person name="Burrell A."/>
            <person name="Roof S."/>
            <person name="Strawn L."/>
            <person name="Fortes E.D."/>
            <person name="Nightingale K.K."/>
            <person name="Kephart D."/>
            <person name="Wiedmann M."/>
        </authorList>
    </citation>
    <scope>NUCLEOTIDE SEQUENCE [LARGE SCALE GENOMIC DNA]</scope>
    <source>
        <strain evidence="2 3">FSL S10-1188</strain>
    </source>
</reference>
<accession>W7B466</accession>
<keyword evidence="1" id="KW-1133">Transmembrane helix</keyword>
<protein>
    <submittedName>
        <fullName evidence="2">Rhomboid family membrane protein</fullName>
    </submittedName>
</protein>
<dbReference type="EMBL" id="AOCG01000012">
    <property type="protein sequence ID" value="EUJ17536.1"/>
    <property type="molecule type" value="Genomic_DNA"/>
</dbReference>
<name>W7B466_9LIST</name>
<evidence type="ECO:0000313" key="3">
    <source>
        <dbReference type="Proteomes" id="UP000019246"/>
    </source>
</evidence>
<dbReference type="Proteomes" id="UP000019246">
    <property type="component" value="Unassembled WGS sequence"/>
</dbReference>
<evidence type="ECO:0000313" key="2">
    <source>
        <dbReference type="EMBL" id="EUJ17536.1"/>
    </source>
</evidence>
<proteinExistence type="predicted"/>
<dbReference type="STRING" id="1265818.MAQA_10881"/>
<gene>
    <name evidence="2" type="ORF">MAQA_10881</name>
</gene>
<comment type="caution">
    <text evidence="2">The sequence shown here is derived from an EMBL/GenBank/DDBJ whole genome shotgun (WGS) entry which is preliminary data.</text>
</comment>
<dbReference type="PATRIC" id="fig|1265818.5.peg.2186"/>
<dbReference type="AlphaFoldDB" id="W7B466"/>
<evidence type="ECO:0000256" key="1">
    <source>
        <dbReference type="SAM" id="Phobius"/>
    </source>
</evidence>
<sequence length="112" mass="12534">MPSVDLAGHVGGLVGGFFLAGAFSVPHQYFNLRRILYGAAMLLLTALFLYMGFDRADEPTDPATANGIAQYYLKQNKQEEADKLFRYLEKSRSADEYSYTLMAGQALEKKRI</sequence>
<feature type="transmembrane region" description="Helical" evidence="1">
    <location>
        <begin position="35"/>
        <end position="53"/>
    </location>
</feature>
<keyword evidence="1" id="KW-0472">Membrane</keyword>
<feature type="transmembrane region" description="Helical" evidence="1">
    <location>
        <begin position="6"/>
        <end position="23"/>
    </location>
</feature>
<keyword evidence="1" id="KW-0812">Transmembrane</keyword>
<keyword evidence="3" id="KW-1185">Reference proteome</keyword>